<evidence type="ECO:0000256" key="7">
    <source>
        <dbReference type="ARBA" id="ARBA00023204"/>
    </source>
</evidence>
<dbReference type="InterPro" id="IPR011604">
    <property type="entry name" value="PDDEXK-like_dom_sf"/>
</dbReference>
<dbReference type="GO" id="GO:0005524">
    <property type="term" value="F:ATP binding"/>
    <property type="evidence" value="ECO:0007669"/>
    <property type="project" value="UniProtKB-KW"/>
</dbReference>
<dbReference type="InterPro" id="IPR038726">
    <property type="entry name" value="PDDEXK_AddAB-type"/>
</dbReference>
<evidence type="ECO:0000256" key="3">
    <source>
        <dbReference type="ARBA" id="ARBA00022801"/>
    </source>
</evidence>
<dbReference type="GO" id="GO:0016787">
    <property type="term" value="F:hydrolase activity"/>
    <property type="evidence" value="ECO:0007669"/>
    <property type="project" value="UniProtKB-KW"/>
</dbReference>
<sequence length="318" mass="37719">MLKIKKEFAWSWSKHKTFINCKRQFLFMYKVAHAGRRKDANAFEQKVNLLNQLTNIDMEFGILVHELIYEAIKRLFKMGIKPNPEQIYQALKNGLNSVYLESLRKRDKWKNGESNGGKMLKEIYYENQVPGERIEVIMEKMDQCTKSFCQSATVEEITKKEIKYDQAERHRSMYLDDEMKINIMIDLSYENTLTGKKTIVDWKTSDYQQIDDFYQLCIYALYHKEVFKINVDNLSIENEYLYVTRQNKHKRSYPLCEGDLDRIKGLIKASYQNITEFLEEQTECGIDENNVMLLPMASNEKSCNRCNFRELCRVEGKV</sequence>
<protein>
    <recommendedName>
        <fullName evidence="8">PD-(D/E)XK endonuclease-like domain-containing protein</fullName>
    </recommendedName>
</protein>
<dbReference type="GO" id="GO:0004386">
    <property type="term" value="F:helicase activity"/>
    <property type="evidence" value="ECO:0007669"/>
    <property type="project" value="UniProtKB-KW"/>
</dbReference>
<dbReference type="OrthoDB" id="9768303at2"/>
<keyword evidence="5" id="KW-0067">ATP-binding</keyword>
<evidence type="ECO:0000256" key="2">
    <source>
        <dbReference type="ARBA" id="ARBA00022763"/>
    </source>
</evidence>
<keyword evidence="10" id="KW-1185">Reference proteome</keyword>
<evidence type="ECO:0000256" key="6">
    <source>
        <dbReference type="ARBA" id="ARBA00023125"/>
    </source>
</evidence>
<comment type="caution">
    <text evidence="9">The sequence shown here is derived from an EMBL/GenBank/DDBJ whole genome shotgun (WGS) entry which is preliminary data.</text>
</comment>
<evidence type="ECO:0000256" key="1">
    <source>
        <dbReference type="ARBA" id="ARBA00022741"/>
    </source>
</evidence>
<keyword evidence="4" id="KW-0347">Helicase</keyword>
<gene>
    <name evidence="9" type="ORF">JCM9157_4907</name>
</gene>
<evidence type="ECO:0000313" key="9">
    <source>
        <dbReference type="EMBL" id="GAE37595.1"/>
    </source>
</evidence>
<keyword evidence="6" id="KW-0238">DNA-binding</keyword>
<keyword evidence="3" id="KW-0378">Hydrolase</keyword>
<keyword evidence="2" id="KW-0227">DNA damage</keyword>
<dbReference type="RefSeq" id="WP_035668570.1">
    <property type="nucleotide sequence ID" value="NZ_BAUV01000090.1"/>
</dbReference>
<dbReference type="AlphaFoldDB" id="W4QZN8"/>
<dbReference type="Proteomes" id="UP000018896">
    <property type="component" value="Unassembled WGS sequence"/>
</dbReference>
<dbReference type="GO" id="GO:0003677">
    <property type="term" value="F:DNA binding"/>
    <property type="evidence" value="ECO:0007669"/>
    <property type="project" value="UniProtKB-KW"/>
</dbReference>
<organism evidence="9 10">
    <name type="scientific">Halalkalibacter akibai (strain ATCC 43226 / DSM 21942 / CIP 109018 / JCM 9157 / 1139)</name>
    <name type="common">Bacillus akibai</name>
    <dbReference type="NCBI Taxonomy" id="1236973"/>
    <lineage>
        <taxon>Bacteria</taxon>
        <taxon>Bacillati</taxon>
        <taxon>Bacillota</taxon>
        <taxon>Bacilli</taxon>
        <taxon>Bacillales</taxon>
        <taxon>Bacillaceae</taxon>
        <taxon>Halalkalibacter</taxon>
    </lineage>
</organism>
<evidence type="ECO:0000313" key="10">
    <source>
        <dbReference type="Proteomes" id="UP000018896"/>
    </source>
</evidence>
<dbReference type="EMBL" id="BAUV01000090">
    <property type="protein sequence ID" value="GAE37595.1"/>
    <property type="molecule type" value="Genomic_DNA"/>
</dbReference>
<dbReference type="GO" id="GO:0006281">
    <property type="term" value="P:DNA repair"/>
    <property type="evidence" value="ECO:0007669"/>
    <property type="project" value="UniProtKB-KW"/>
</dbReference>
<evidence type="ECO:0000256" key="4">
    <source>
        <dbReference type="ARBA" id="ARBA00022806"/>
    </source>
</evidence>
<reference evidence="9 10" key="1">
    <citation type="journal article" date="2014" name="Genome Announc.">
        <title>Draft Genome Sequences of Three Alkaliphilic Bacillus Strains, Bacillus wakoensis JCM 9140T, Bacillus akibai JCM 9157T, and Bacillus hemicellulosilyticus JCM 9152T.</title>
        <authorList>
            <person name="Yuki M."/>
            <person name="Oshima K."/>
            <person name="Suda W."/>
            <person name="Oshida Y."/>
            <person name="Kitamura K."/>
            <person name="Iida T."/>
            <person name="Hattori M."/>
            <person name="Ohkuma M."/>
        </authorList>
    </citation>
    <scope>NUCLEOTIDE SEQUENCE [LARGE SCALE GENOMIC DNA]</scope>
    <source>
        <strain evidence="9 10">JCM 9157</strain>
    </source>
</reference>
<proteinExistence type="predicted"/>
<dbReference type="Pfam" id="PF12705">
    <property type="entry name" value="PDDEXK_1"/>
    <property type="match status" value="1"/>
</dbReference>
<dbReference type="Gene3D" id="3.90.320.10">
    <property type="match status" value="1"/>
</dbReference>
<keyword evidence="1" id="KW-0547">Nucleotide-binding</keyword>
<keyword evidence="7" id="KW-0234">DNA repair</keyword>
<evidence type="ECO:0000259" key="8">
    <source>
        <dbReference type="Pfam" id="PF12705"/>
    </source>
</evidence>
<name>W4QZN8_HALA3</name>
<evidence type="ECO:0000256" key="5">
    <source>
        <dbReference type="ARBA" id="ARBA00022840"/>
    </source>
</evidence>
<dbReference type="eggNOG" id="COG1468">
    <property type="taxonomic scope" value="Bacteria"/>
</dbReference>
<feature type="domain" description="PD-(D/E)XK endonuclease-like" evidence="8">
    <location>
        <begin position="10"/>
        <end position="313"/>
    </location>
</feature>
<accession>W4QZN8</accession>